<dbReference type="EMBL" id="CM056810">
    <property type="protein sequence ID" value="KAJ8644848.1"/>
    <property type="molecule type" value="Genomic_DNA"/>
</dbReference>
<reference evidence="1 2" key="1">
    <citation type="journal article" date="2022" name="Hortic Res">
        <title>A haplotype resolved chromosomal level avocado genome allows analysis of novel avocado genes.</title>
        <authorList>
            <person name="Nath O."/>
            <person name="Fletcher S.J."/>
            <person name="Hayward A."/>
            <person name="Shaw L.M."/>
            <person name="Masouleh A.K."/>
            <person name="Furtado A."/>
            <person name="Henry R.J."/>
            <person name="Mitter N."/>
        </authorList>
    </citation>
    <scope>NUCLEOTIDE SEQUENCE [LARGE SCALE GENOMIC DNA]</scope>
    <source>
        <strain evidence="2">cv. Hass</strain>
    </source>
</reference>
<keyword evidence="2" id="KW-1185">Reference proteome</keyword>
<sequence>MDRLCCSIDMEPKTLNEGELNHAREVAEDIAQKAETEEASDIFTKGMKPVVSIKGIEKEVERRNHLQNLVELKECAEIIKRSLDCPCTSTAVEESPDKINIKEPLSAPF</sequence>
<protein>
    <submittedName>
        <fullName evidence="1">Uncharacterized protein</fullName>
    </submittedName>
</protein>
<dbReference type="Proteomes" id="UP001234297">
    <property type="component" value="Chromosome 2"/>
</dbReference>
<gene>
    <name evidence="1" type="ORF">MRB53_006596</name>
</gene>
<proteinExistence type="predicted"/>
<organism evidence="1 2">
    <name type="scientific">Persea americana</name>
    <name type="common">Avocado</name>
    <dbReference type="NCBI Taxonomy" id="3435"/>
    <lineage>
        <taxon>Eukaryota</taxon>
        <taxon>Viridiplantae</taxon>
        <taxon>Streptophyta</taxon>
        <taxon>Embryophyta</taxon>
        <taxon>Tracheophyta</taxon>
        <taxon>Spermatophyta</taxon>
        <taxon>Magnoliopsida</taxon>
        <taxon>Magnoliidae</taxon>
        <taxon>Laurales</taxon>
        <taxon>Lauraceae</taxon>
        <taxon>Persea</taxon>
    </lineage>
</organism>
<evidence type="ECO:0000313" key="1">
    <source>
        <dbReference type="EMBL" id="KAJ8644848.1"/>
    </source>
</evidence>
<comment type="caution">
    <text evidence="1">The sequence shown here is derived from an EMBL/GenBank/DDBJ whole genome shotgun (WGS) entry which is preliminary data.</text>
</comment>
<evidence type="ECO:0000313" key="2">
    <source>
        <dbReference type="Proteomes" id="UP001234297"/>
    </source>
</evidence>
<accession>A0ACC2MHJ3</accession>
<name>A0ACC2MHJ3_PERAE</name>